<dbReference type="InterPro" id="IPR002067">
    <property type="entry name" value="MCP"/>
</dbReference>
<evidence type="ECO:0000313" key="12">
    <source>
        <dbReference type="EMBL" id="QCE05099.1"/>
    </source>
</evidence>
<feature type="repeat" description="Solcar" evidence="9">
    <location>
        <begin position="48"/>
        <end position="141"/>
    </location>
</feature>
<evidence type="ECO:0000256" key="9">
    <source>
        <dbReference type="PROSITE-ProRule" id="PRU00282"/>
    </source>
</evidence>
<evidence type="ECO:0000256" key="8">
    <source>
        <dbReference type="ARBA" id="ARBA00024143"/>
    </source>
</evidence>
<dbReference type="PROSITE" id="PS50920">
    <property type="entry name" value="SOLCAR"/>
    <property type="match status" value="1"/>
</dbReference>
<dbReference type="PRINTS" id="PR00927">
    <property type="entry name" value="ADPTRNSLCASE"/>
</dbReference>
<comment type="subcellular location">
    <subcellularLocation>
        <location evidence="1 11">Membrane</location>
        <topology evidence="1 11">Multi-pass membrane protein</topology>
    </subcellularLocation>
</comment>
<dbReference type="SUPFAM" id="SSF103506">
    <property type="entry name" value="Mitochondrial carrier"/>
    <property type="match status" value="1"/>
</dbReference>
<dbReference type="GO" id="GO:0140021">
    <property type="term" value="P:mitochondrial ADP transmembrane transport"/>
    <property type="evidence" value="ECO:0007669"/>
    <property type="project" value="InterPro"/>
</dbReference>
<comment type="subunit">
    <text evidence="11">Monomer.</text>
</comment>
<dbReference type="Gene3D" id="1.50.40.10">
    <property type="entry name" value="Mitochondrial carrier domain"/>
    <property type="match status" value="1"/>
</dbReference>
<evidence type="ECO:0000256" key="11">
    <source>
        <dbReference type="RuleBase" id="RU368008"/>
    </source>
</evidence>
<accession>A0A4D6MY94</accession>
<dbReference type="GO" id="GO:0005743">
    <property type="term" value="C:mitochondrial inner membrane"/>
    <property type="evidence" value="ECO:0007669"/>
    <property type="project" value="InterPro"/>
</dbReference>
<reference evidence="12 13" key="1">
    <citation type="submission" date="2019-04" db="EMBL/GenBank/DDBJ databases">
        <title>An improved genome assembly and genetic linkage map for asparagus bean, Vigna unguiculata ssp. sesquipedialis.</title>
        <authorList>
            <person name="Xia Q."/>
            <person name="Zhang R."/>
            <person name="Dong Y."/>
        </authorList>
    </citation>
    <scope>NUCLEOTIDE SEQUENCE [LARGE SCALE GENOMIC DNA]</scope>
    <source>
        <tissue evidence="12">Leaf</tissue>
    </source>
</reference>
<comment type="function">
    <text evidence="11">Catalyzes the exchange of ADP and ATP across the membrane.</text>
</comment>
<keyword evidence="5" id="KW-0677">Repeat</keyword>
<dbReference type="Proteomes" id="UP000501690">
    <property type="component" value="Linkage Group LG9"/>
</dbReference>
<dbReference type="PANTHER" id="PTHR45635">
    <property type="entry name" value="ADP,ATP CARRIER PROTEIN 1-RELATED-RELATED"/>
    <property type="match status" value="1"/>
</dbReference>
<sequence length="226" mass="25070">MEKVAGQLHLRSGFSSVSCDVLMQNYYDLSAAATTTSPVFAVAPAEKGHFLIDFLMGGDSAAVSKTAAAPIERVKLLIQKQDEMIKTGRLSEPYKGIGDCFKRTMADEGALSLWRGNTANVIRYFPTQAWNFAFKDYFKKDRDGYWKWFAGNLASRGAAGASLAILVLPMMLRLQRREERDNSRVLLMSTGRHWHLMVLPVSTVVVTSHVLESSCIVVCILDCTIP</sequence>
<evidence type="ECO:0000256" key="10">
    <source>
        <dbReference type="RuleBase" id="RU000488"/>
    </source>
</evidence>
<dbReference type="EMBL" id="CP039353">
    <property type="protein sequence ID" value="QCE05099.1"/>
    <property type="molecule type" value="Genomic_DNA"/>
</dbReference>
<evidence type="ECO:0000313" key="13">
    <source>
        <dbReference type="Proteomes" id="UP000501690"/>
    </source>
</evidence>
<gene>
    <name evidence="12" type="ORF">DEO72_LG9g99</name>
</gene>
<organism evidence="12 13">
    <name type="scientific">Vigna unguiculata</name>
    <name type="common">Cowpea</name>
    <dbReference type="NCBI Taxonomy" id="3917"/>
    <lineage>
        <taxon>Eukaryota</taxon>
        <taxon>Viridiplantae</taxon>
        <taxon>Streptophyta</taxon>
        <taxon>Embryophyta</taxon>
        <taxon>Tracheophyta</taxon>
        <taxon>Spermatophyta</taxon>
        <taxon>Magnoliopsida</taxon>
        <taxon>eudicotyledons</taxon>
        <taxon>Gunneridae</taxon>
        <taxon>Pentapetalae</taxon>
        <taxon>rosids</taxon>
        <taxon>fabids</taxon>
        <taxon>Fabales</taxon>
        <taxon>Fabaceae</taxon>
        <taxon>Papilionoideae</taxon>
        <taxon>50 kb inversion clade</taxon>
        <taxon>NPAAA clade</taxon>
        <taxon>indigoferoid/millettioid clade</taxon>
        <taxon>Phaseoleae</taxon>
        <taxon>Vigna</taxon>
    </lineage>
</organism>
<keyword evidence="6" id="KW-1133">Transmembrane helix</keyword>
<evidence type="ECO:0000256" key="3">
    <source>
        <dbReference type="ARBA" id="ARBA00022448"/>
    </source>
</evidence>
<keyword evidence="4 9" id="KW-0812">Transmembrane</keyword>
<evidence type="ECO:0000256" key="2">
    <source>
        <dbReference type="ARBA" id="ARBA00006375"/>
    </source>
</evidence>
<proteinExistence type="inferred from homology"/>
<comment type="similarity">
    <text evidence="2 10">Belongs to the mitochondrial carrier (TC 2.A.29) family.</text>
</comment>
<evidence type="ECO:0000256" key="1">
    <source>
        <dbReference type="ARBA" id="ARBA00004141"/>
    </source>
</evidence>
<dbReference type="PRINTS" id="PR00926">
    <property type="entry name" value="MITOCARRIER"/>
</dbReference>
<keyword evidence="3 10" id="KW-0813">Transport</keyword>
<dbReference type="GO" id="GO:0005471">
    <property type="term" value="F:ATP:ADP antiporter activity"/>
    <property type="evidence" value="ECO:0007669"/>
    <property type="project" value="UniProtKB-UniRule"/>
</dbReference>
<dbReference type="GO" id="GO:1990544">
    <property type="term" value="P:mitochondrial ATP transmembrane transport"/>
    <property type="evidence" value="ECO:0007669"/>
    <property type="project" value="InterPro"/>
</dbReference>
<protein>
    <recommendedName>
        <fullName evidence="11">ADP/ATP translocase</fullName>
    </recommendedName>
    <alternativeName>
        <fullName evidence="11">ADP,ATP carrier protein</fullName>
    </alternativeName>
</protein>
<keyword evidence="7 9" id="KW-0472">Membrane</keyword>
<evidence type="ECO:0000256" key="4">
    <source>
        <dbReference type="ARBA" id="ARBA00022692"/>
    </source>
</evidence>
<dbReference type="InterPro" id="IPR018108">
    <property type="entry name" value="MCP_transmembrane"/>
</dbReference>
<evidence type="ECO:0000256" key="7">
    <source>
        <dbReference type="ARBA" id="ARBA00023136"/>
    </source>
</evidence>
<comment type="catalytic activity">
    <reaction evidence="8">
        <text>ADP(in) + ATP(out) = ADP(out) + ATP(in)</text>
        <dbReference type="Rhea" id="RHEA:34999"/>
        <dbReference type="ChEBI" id="CHEBI:30616"/>
        <dbReference type="ChEBI" id="CHEBI:456216"/>
    </reaction>
    <physiologicalReaction direction="left-to-right" evidence="8">
        <dbReference type="Rhea" id="RHEA:35000"/>
    </physiologicalReaction>
</comment>
<name>A0A4D6MY94_VIGUN</name>
<dbReference type="Pfam" id="PF00153">
    <property type="entry name" value="Mito_carr"/>
    <property type="match status" value="1"/>
</dbReference>
<evidence type="ECO:0000256" key="6">
    <source>
        <dbReference type="ARBA" id="ARBA00022989"/>
    </source>
</evidence>
<keyword evidence="13" id="KW-1185">Reference proteome</keyword>
<dbReference type="InterPro" id="IPR023395">
    <property type="entry name" value="MCP_dom_sf"/>
</dbReference>
<evidence type="ECO:0000256" key="5">
    <source>
        <dbReference type="ARBA" id="ARBA00022737"/>
    </source>
</evidence>
<dbReference type="AlphaFoldDB" id="A0A4D6MY94"/>
<dbReference type="PANTHER" id="PTHR45635:SF41">
    <property type="entry name" value="ADP,ATP CARRIER PROTEIN 1, MITOCHONDRIAL"/>
    <property type="match status" value="1"/>
</dbReference>
<dbReference type="InterPro" id="IPR002113">
    <property type="entry name" value="ADT_euk_type"/>
</dbReference>